<feature type="compositionally biased region" description="Polar residues" evidence="1">
    <location>
        <begin position="1"/>
        <end position="13"/>
    </location>
</feature>
<feature type="region of interest" description="Disordered" evidence="1">
    <location>
        <begin position="1"/>
        <end position="23"/>
    </location>
</feature>
<name>E9AQD8_LEIMU</name>
<evidence type="ECO:0000313" key="2">
    <source>
        <dbReference type="EMBL" id="CBZ25157.1"/>
    </source>
</evidence>
<evidence type="ECO:0000313" key="3">
    <source>
        <dbReference type="Proteomes" id="UP000007259"/>
    </source>
</evidence>
<dbReference type="VEuPathDB" id="TriTrypDB:LmxM.15.1430"/>
<dbReference type="KEGG" id="lmi:LMXM_15_1430"/>
<reference evidence="2 3" key="1">
    <citation type="journal article" date="2011" name="Genome Res.">
        <title>Chromosome and gene copy number variation allow major structural change between species and strains of Leishmania.</title>
        <authorList>
            <person name="Rogers M.B."/>
            <person name="Hilley J.D."/>
            <person name="Dickens N.J."/>
            <person name="Wilkes J."/>
            <person name="Bates P.A."/>
            <person name="Depledge D.P."/>
            <person name="Harris D."/>
            <person name="Her Y."/>
            <person name="Herzyk P."/>
            <person name="Imamura H."/>
            <person name="Otto T.D."/>
            <person name="Sanders M."/>
            <person name="Seeger K."/>
            <person name="Dujardin J.C."/>
            <person name="Berriman M."/>
            <person name="Smith D.F."/>
            <person name="Hertz-Fowler C."/>
            <person name="Mottram J.C."/>
        </authorList>
    </citation>
    <scope>NUCLEOTIDE SEQUENCE [LARGE SCALE GENOMIC DNA]</scope>
    <source>
        <strain evidence="2 3">MHOM/GT/2001/U1103</strain>
    </source>
</reference>
<gene>
    <name evidence="2" type="ORF">LMXM_15_1430</name>
</gene>
<organism evidence="2 3">
    <name type="scientific">Leishmania mexicana (strain MHOM/GT/2001/U1103)</name>
    <dbReference type="NCBI Taxonomy" id="929439"/>
    <lineage>
        <taxon>Eukaryota</taxon>
        <taxon>Discoba</taxon>
        <taxon>Euglenozoa</taxon>
        <taxon>Kinetoplastea</taxon>
        <taxon>Metakinetoplastina</taxon>
        <taxon>Trypanosomatida</taxon>
        <taxon>Trypanosomatidae</taxon>
        <taxon>Leishmaniinae</taxon>
        <taxon>Leishmania</taxon>
    </lineage>
</organism>
<dbReference type="Proteomes" id="UP000007259">
    <property type="component" value="Chromosome 15"/>
</dbReference>
<dbReference type="RefSeq" id="XP_003873665.1">
    <property type="nucleotide sequence ID" value="XM_003873616.1"/>
</dbReference>
<proteinExistence type="predicted"/>
<dbReference type="OMA" id="REYCITR"/>
<dbReference type="EMBL" id="FR799568">
    <property type="protein sequence ID" value="CBZ25157.1"/>
    <property type="molecule type" value="Genomic_DNA"/>
</dbReference>
<dbReference type="OrthoDB" id="263502at2759"/>
<protein>
    <submittedName>
        <fullName evidence="2">Uncharacterized protein</fullName>
    </submittedName>
</protein>
<evidence type="ECO:0000256" key="1">
    <source>
        <dbReference type="SAM" id="MobiDB-lite"/>
    </source>
</evidence>
<dbReference type="GeneID" id="13449690"/>
<dbReference type="AlphaFoldDB" id="E9AQD8"/>
<keyword evidence="3" id="KW-1185">Reference proteome</keyword>
<accession>E9AQD8</accession>
<sequence length="95" mass="10704">MSSTPLDSAQATDSCDEPTHTLTGAKQTHSLDRFSSEHDTPCEHVQPNTVAHMSDELLDMLAEDRRINLKHHLVVGKLFKAYLLEKKNFANVMRT</sequence>